<dbReference type="Pfam" id="PF13968">
    <property type="entry name" value="DUF4220"/>
    <property type="match status" value="1"/>
</dbReference>
<dbReference type="PaxDb" id="4577-GRMZM2G065038_P01"/>
<dbReference type="OMA" id="RWIMIST"/>
<feature type="region of interest" description="Disordered" evidence="1">
    <location>
        <begin position="604"/>
        <end position="628"/>
    </location>
</feature>
<reference evidence="3" key="1">
    <citation type="submission" date="2015-12" db="EMBL/GenBank/DDBJ databases">
        <title>Update maize B73 reference genome by single molecule sequencing technologies.</title>
        <authorList>
            <consortium name="Maize Genome Sequencing Project"/>
            <person name="Ware D."/>
        </authorList>
    </citation>
    <scope>NUCLEOTIDE SEQUENCE [LARGE SCALE GENOMIC DNA]</scope>
    <source>
        <tissue evidence="3">Seedling</tissue>
    </source>
</reference>
<dbReference type="PANTHER" id="PTHR31325">
    <property type="entry name" value="OS01G0798800 PROTEIN-RELATED"/>
    <property type="match status" value="1"/>
</dbReference>
<feature type="transmembrane region" description="Helical" evidence="2">
    <location>
        <begin position="33"/>
        <end position="54"/>
    </location>
</feature>
<dbReference type="InParanoid" id="A0A1D6HRZ0"/>
<dbReference type="AlphaFoldDB" id="A0A1D6HRZ0"/>
<organism evidence="3">
    <name type="scientific">Zea mays</name>
    <name type="common">Maize</name>
    <dbReference type="NCBI Taxonomy" id="4577"/>
    <lineage>
        <taxon>Eukaryota</taxon>
        <taxon>Viridiplantae</taxon>
        <taxon>Streptophyta</taxon>
        <taxon>Embryophyta</taxon>
        <taxon>Tracheophyta</taxon>
        <taxon>Spermatophyta</taxon>
        <taxon>Magnoliopsida</taxon>
        <taxon>Liliopsida</taxon>
        <taxon>Poales</taxon>
        <taxon>Poaceae</taxon>
        <taxon>PACMAD clade</taxon>
        <taxon>Panicoideae</taxon>
        <taxon>Andropogonodae</taxon>
        <taxon>Andropogoneae</taxon>
        <taxon>Tripsacinae</taxon>
        <taxon>Zea</taxon>
    </lineage>
</organism>
<accession>A0A1D6HRZ0</accession>
<name>A0A1D6HRZ0_MAIZE</name>
<feature type="transmembrane region" description="Helical" evidence="2">
    <location>
        <begin position="66"/>
        <end position="88"/>
    </location>
</feature>
<dbReference type="EMBL" id="CM007650">
    <property type="protein sequence ID" value="ONM51243.1"/>
    <property type="molecule type" value="Genomic_DNA"/>
</dbReference>
<proteinExistence type="predicted"/>
<dbReference type="ExpressionAtlas" id="A0A1D6HRZ0">
    <property type="expression patterns" value="baseline"/>
</dbReference>
<feature type="transmembrane region" description="Helical" evidence="2">
    <location>
        <begin position="364"/>
        <end position="387"/>
    </location>
</feature>
<feature type="transmembrane region" description="Helical" evidence="2">
    <location>
        <begin position="100"/>
        <end position="120"/>
    </location>
</feature>
<keyword evidence="2" id="KW-0472">Membrane</keyword>
<evidence type="ECO:0000256" key="1">
    <source>
        <dbReference type="SAM" id="MobiDB-lite"/>
    </source>
</evidence>
<evidence type="ECO:0000313" key="3">
    <source>
        <dbReference type="EMBL" id="ONM51243.1"/>
    </source>
</evidence>
<keyword evidence="2" id="KW-0812">Transmembrane</keyword>
<feature type="transmembrane region" description="Helical" evidence="2">
    <location>
        <begin position="141"/>
        <end position="158"/>
    </location>
</feature>
<sequence length="628" mass="71203">MDQDPPGSNQDGVVNMTRAMQALSPWLKHPRRTIAQVEGLVLVAAALLLLQLFLGFFRRRYRCRNSFVNTVLGASSKLMEALIIYTLGTMQSSPIKNSSYPVWAVFLIMASSGTTAVQYYDFCDSVNNKCMEAVVTTIKYVFYYIMFLLLLNPNTYTLKAALGLSRHHKKPRASSSCVVALFYFALVTKAWESFIVVYLVYRKQKPIHLIPTKIRRRRTQKEGASARKATTETDSDPRSVKGYEYAVCYRLGGGGLVTIDQIWDRLNANSAACLKDLCLSYALFVQLKNRRFFGLVRPKTSSARKDHDFVFKKLLPSCEGDFKRAFRIIEAELGFCYDFFFTNNSLVLETPNPLIEVHISRGDYIITLLLLGIALIVELVHTAFYLASDWAQVALATMYVKKQWYEISTSIFGAVTTFLRRVTFSGQPTMMRNRMKQHSVILGQRQQPGPVEVSDAVKRAVARSLISTYGGKYEASQWQEQMPFDRYSWALKGLSQLEVMLIWHVATEYCDISGRPTRRDDDERGIAVNLSRYCAYLIVSVPDLLPYHKGDIEEMAKKVMEERTELSELGSEIYDEMKDLEGTGEEDDPRKIFQKGVKLGKQLERMADGNPGGGGSARFLGQDNHSCR</sequence>
<dbReference type="InterPro" id="IPR025315">
    <property type="entry name" value="DUF4220"/>
</dbReference>
<feature type="transmembrane region" description="Helical" evidence="2">
    <location>
        <begin position="407"/>
        <end position="424"/>
    </location>
</feature>
<keyword evidence="2" id="KW-1133">Transmembrane helix</keyword>
<protein>
    <submittedName>
        <fullName evidence="3">Uncharacterized protein</fullName>
    </submittedName>
</protein>
<evidence type="ECO:0000256" key="2">
    <source>
        <dbReference type="SAM" id="Phobius"/>
    </source>
</evidence>
<feature type="transmembrane region" description="Helical" evidence="2">
    <location>
        <begin position="178"/>
        <end position="201"/>
    </location>
</feature>
<gene>
    <name evidence="3" type="ORF">ZEAMMB73_Zm00001d018760</name>
</gene>